<dbReference type="CDD" id="cd11065">
    <property type="entry name" value="CYP64-like"/>
    <property type="match status" value="1"/>
</dbReference>
<dbReference type="Pfam" id="PF00067">
    <property type="entry name" value="p450"/>
    <property type="match status" value="1"/>
</dbReference>
<dbReference type="Proteomes" id="UP000620124">
    <property type="component" value="Unassembled WGS sequence"/>
</dbReference>
<name>A0A8H6XJ02_9AGAR</name>
<evidence type="ECO:0000313" key="12">
    <source>
        <dbReference type="Proteomes" id="UP000620124"/>
    </source>
</evidence>
<dbReference type="GO" id="GO:0016705">
    <property type="term" value="F:oxidoreductase activity, acting on paired donors, with incorporation or reduction of molecular oxygen"/>
    <property type="evidence" value="ECO:0007669"/>
    <property type="project" value="InterPro"/>
</dbReference>
<dbReference type="GO" id="GO:0004497">
    <property type="term" value="F:monooxygenase activity"/>
    <property type="evidence" value="ECO:0007669"/>
    <property type="project" value="UniProtKB-KW"/>
</dbReference>
<dbReference type="SUPFAM" id="SSF48264">
    <property type="entry name" value="Cytochrome P450"/>
    <property type="match status" value="1"/>
</dbReference>
<comment type="cofactor">
    <cofactor evidence="1 9">
        <name>heme</name>
        <dbReference type="ChEBI" id="CHEBI:30413"/>
    </cofactor>
</comment>
<accession>A0A8H6XJ02</accession>
<dbReference type="InterPro" id="IPR036396">
    <property type="entry name" value="Cyt_P450_sf"/>
</dbReference>
<evidence type="ECO:0000256" key="2">
    <source>
        <dbReference type="ARBA" id="ARBA00005179"/>
    </source>
</evidence>
<sequence length="561" mass="63693">MPRRDLRDFSSRLDAHGIAPGSLQLRTCPSICPALLSPPLLYPLASYLLLRLLRPRRPPLPPGPRGLPIIGNLLDMPKEDAWVHWLHHKDTYGDYRPFTLLNVNDPHKGPISSLTALGRHFIIISDMQTSMELLDKRSTVYSGRPTFTFAGEMIGWDQQLIMSQYGERFRAMRLLLKGFIGSKSAIVPFQPIQEIETRYFLARLLENPENLIANIRLTASALSLQMSHGYRIETEKTDPLIDLVETAAKEFYIATYPGRWLVDAIPFLKTLPSWLPGMGFKKTAKLYREHNYAQVERPHDFVKRQLTEGIAMPSFTSTVLRREPDAETEDALKWAATAIYGGGSDPSSAVLGAFFLIMLLFPEARDKAQAEIDSVVGTHRLPTFADRENLPYVEALMKELLRWHPVGRLCIPHRALEDDVYKGYLIPKGSIILPHMWQMSRDTTYYTDPEDFRPERYLKPQPELDPNTYMFGFGRRACPGQDFANAIVYLTIVMTLSVFDIRKAKRADGSEIEPEIKWGTGTVSHPGPFEYSISPRSPEAISLIRTVYDEHPMLPSDGPKL</sequence>
<dbReference type="InterPro" id="IPR017972">
    <property type="entry name" value="Cyt_P450_CS"/>
</dbReference>
<keyword evidence="4 9" id="KW-0349">Heme</keyword>
<keyword evidence="8 10" id="KW-0503">Monooxygenase</keyword>
<dbReference type="AlphaFoldDB" id="A0A8H6XJ02"/>
<evidence type="ECO:0000256" key="1">
    <source>
        <dbReference type="ARBA" id="ARBA00001971"/>
    </source>
</evidence>
<evidence type="ECO:0000256" key="7">
    <source>
        <dbReference type="ARBA" id="ARBA00023004"/>
    </source>
</evidence>
<keyword evidence="7 9" id="KW-0408">Iron</keyword>
<evidence type="ECO:0000256" key="4">
    <source>
        <dbReference type="ARBA" id="ARBA00022617"/>
    </source>
</evidence>
<reference evidence="11" key="1">
    <citation type="submission" date="2020-05" db="EMBL/GenBank/DDBJ databases">
        <title>Mycena genomes resolve the evolution of fungal bioluminescence.</title>
        <authorList>
            <person name="Tsai I.J."/>
        </authorList>
    </citation>
    <scope>NUCLEOTIDE SEQUENCE</scope>
    <source>
        <strain evidence="11">CCC161011</strain>
    </source>
</reference>
<dbReference type="GO" id="GO:0005506">
    <property type="term" value="F:iron ion binding"/>
    <property type="evidence" value="ECO:0007669"/>
    <property type="project" value="InterPro"/>
</dbReference>
<evidence type="ECO:0000256" key="6">
    <source>
        <dbReference type="ARBA" id="ARBA00023002"/>
    </source>
</evidence>
<organism evidence="11 12">
    <name type="scientific">Mycena venus</name>
    <dbReference type="NCBI Taxonomy" id="2733690"/>
    <lineage>
        <taxon>Eukaryota</taxon>
        <taxon>Fungi</taxon>
        <taxon>Dikarya</taxon>
        <taxon>Basidiomycota</taxon>
        <taxon>Agaricomycotina</taxon>
        <taxon>Agaricomycetes</taxon>
        <taxon>Agaricomycetidae</taxon>
        <taxon>Agaricales</taxon>
        <taxon>Marasmiineae</taxon>
        <taxon>Mycenaceae</taxon>
        <taxon>Mycena</taxon>
    </lineage>
</organism>
<comment type="caution">
    <text evidence="11">The sequence shown here is derived from an EMBL/GenBank/DDBJ whole genome shotgun (WGS) entry which is preliminary data.</text>
</comment>
<dbReference type="Gene3D" id="1.10.630.10">
    <property type="entry name" value="Cytochrome P450"/>
    <property type="match status" value="1"/>
</dbReference>
<gene>
    <name evidence="11" type="ORF">MVEN_01797100</name>
</gene>
<dbReference type="InterPro" id="IPR050364">
    <property type="entry name" value="Cytochrome_P450_fung"/>
</dbReference>
<dbReference type="InterPro" id="IPR001128">
    <property type="entry name" value="Cyt_P450"/>
</dbReference>
<evidence type="ECO:0000256" key="10">
    <source>
        <dbReference type="RuleBase" id="RU000461"/>
    </source>
</evidence>
<evidence type="ECO:0000256" key="3">
    <source>
        <dbReference type="ARBA" id="ARBA00010617"/>
    </source>
</evidence>
<evidence type="ECO:0000256" key="9">
    <source>
        <dbReference type="PIRSR" id="PIRSR602401-1"/>
    </source>
</evidence>
<evidence type="ECO:0000313" key="11">
    <source>
        <dbReference type="EMBL" id="KAF7342098.1"/>
    </source>
</evidence>
<dbReference type="PANTHER" id="PTHR46300">
    <property type="entry name" value="P450, PUTATIVE (EUROFUNG)-RELATED-RELATED"/>
    <property type="match status" value="1"/>
</dbReference>
<comment type="pathway">
    <text evidence="2">Secondary metabolite biosynthesis.</text>
</comment>
<dbReference type="InterPro" id="IPR002401">
    <property type="entry name" value="Cyt_P450_E_grp-I"/>
</dbReference>
<dbReference type="PROSITE" id="PS00086">
    <property type="entry name" value="CYTOCHROME_P450"/>
    <property type="match status" value="1"/>
</dbReference>
<evidence type="ECO:0000256" key="8">
    <source>
        <dbReference type="ARBA" id="ARBA00023033"/>
    </source>
</evidence>
<protein>
    <submittedName>
        <fullName evidence="11">O-methylsterigmatocystin oxidoreductase</fullName>
    </submittedName>
</protein>
<dbReference type="PRINTS" id="PR00463">
    <property type="entry name" value="EP450I"/>
</dbReference>
<keyword evidence="12" id="KW-1185">Reference proteome</keyword>
<comment type="similarity">
    <text evidence="3 10">Belongs to the cytochrome P450 family.</text>
</comment>
<evidence type="ECO:0000256" key="5">
    <source>
        <dbReference type="ARBA" id="ARBA00022723"/>
    </source>
</evidence>
<proteinExistence type="inferred from homology"/>
<dbReference type="PANTHER" id="PTHR46300:SF7">
    <property type="entry name" value="P450, PUTATIVE (EUROFUNG)-RELATED"/>
    <property type="match status" value="1"/>
</dbReference>
<feature type="binding site" description="axial binding residue" evidence="9">
    <location>
        <position position="478"/>
    </location>
    <ligand>
        <name>heme</name>
        <dbReference type="ChEBI" id="CHEBI:30413"/>
    </ligand>
    <ligandPart>
        <name>Fe</name>
        <dbReference type="ChEBI" id="CHEBI:18248"/>
    </ligandPart>
</feature>
<keyword evidence="5 9" id="KW-0479">Metal-binding</keyword>
<dbReference type="GO" id="GO:0020037">
    <property type="term" value="F:heme binding"/>
    <property type="evidence" value="ECO:0007669"/>
    <property type="project" value="InterPro"/>
</dbReference>
<dbReference type="OrthoDB" id="2789670at2759"/>
<keyword evidence="6 10" id="KW-0560">Oxidoreductase</keyword>
<dbReference type="EMBL" id="JACAZI010000017">
    <property type="protein sequence ID" value="KAF7342098.1"/>
    <property type="molecule type" value="Genomic_DNA"/>
</dbReference>